<dbReference type="RefSeq" id="WP_307898650.1">
    <property type="nucleotide sequence ID" value="NZ_CP133076.1"/>
</dbReference>
<accession>A0ABY9MEZ3</accession>
<evidence type="ECO:0000313" key="3">
    <source>
        <dbReference type="Proteomes" id="UP001223761"/>
    </source>
</evidence>
<sequence>MMAIRTYLVFMLVIISSFTAPFSFSKAAEPMNCASYTGNEKVWWNGMELKPGQIGRLTVLKKTSLVKFNGSTPVVVRTLNPGQFYRIYAFKPGYLSLGGGYYVKRDENVKYETPSKTKLAMVACIQQAKKTNTTVSLDQLPVSNSHYSSIELGPQIQNVIAMNASAGTTSSGKAQMYITMQGEPAKLVVVDLESNQVVDEKLLDSSTSAWAIAVDKDGIVWIGGTPTEHLYSYNPDTKQLTDLGKVSNSISTAIHDLEIVGNDIYGSSSSGGNVFKYTKETGFTNYGQIIPGKKLARSLAYSSDSQTLFIGLGAKAELVAWNLSTNQKLPILPEKYKEETSVYDLDATDDLLFAKLEPSKKILLFDAKTYQFLGELPASSRGVSPKSPDENAVYYTHQYQLYRFDLDTKTSEAIPGTLKGTEAVSLDFVKLHDGSYALVGLLGNSGTYLFYNPKTGEKKIDKLPLPPQAVTIYNIETGPNGWIYSSGFVSGQLGIFNPVSRQTMVVRNVGQAESMISLNGKLYLGVYPGAIIYEWDPNMPTKVAPLFSIGYGQDRPLAMVAVNHTLFIGSHPKNGEVGGALTVYNVQTKQKTTRHNLIPEQSITALTYYNGYVYGGTSIFSGKNLEGKADAVLFRLPANKPTDSIEKINLPLTRPRLIHALTTGPDGKVWGLADGNLFAYDPKKKATVVIKVVPKTSGHIRNGVLLTGKDGWIYGIAEQKLFRINPNTNRLEFLLDGAEDIAQDNFGNLYYKVKGDLWMLKRG</sequence>
<dbReference type="SUPFAM" id="SSF50998">
    <property type="entry name" value="Quinoprotein alcohol dehydrogenase-like"/>
    <property type="match status" value="1"/>
</dbReference>
<dbReference type="PANTHER" id="PTHR40274:SF3">
    <property type="entry name" value="VIRGINIAMYCIN B LYASE"/>
    <property type="match status" value="1"/>
</dbReference>
<dbReference type="Proteomes" id="UP001223761">
    <property type="component" value="Chromosome"/>
</dbReference>
<dbReference type="InterPro" id="IPR051344">
    <property type="entry name" value="Vgb"/>
</dbReference>
<gene>
    <name evidence="2" type="ORF">RA955_18105</name>
</gene>
<dbReference type="EMBL" id="CP133076">
    <property type="protein sequence ID" value="WMJ16491.1"/>
    <property type="molecule type" value="Genomic_DNA"/>
</dbReference>
<evidence type="ECO:0000313" key="2">
    <source>
        <dbReference type="EMBL" id="WMJ16491.1"/>
    </source>
</evidence>
<feature type="chain" id="PRO_5047116806" evidence="1">
    <location>
        <begin position="28"/>
        <end position="763"/>
    </location>
</feature>
<keyword evidence="1" id="KW-0732">Signal</keyword>
<dbReference type="InterPro" id="IPR011047">
    <property type="entry name" value="Quinoprotein_ADH-like_sf"/>
</dbReference>
<dbReference type="SUPFAM" id="SSF82171">
    <property type="entry name" value="DPP6 N-terminal domain-like"/>
    <property type="match status" value="1"/>
</dbReference>
<organism evidence="2 3">
    <name type="scientific">Geobacillus proteiniphilus</name>
    <dbReference type="NCBI Taxonomy" id="860353"/>
    <lineage>
        <taxon>Bacteria</taxon>
        <taxon>Bacillati</taxon>
        <taxon>Bacillota</taxon>
        <taxon>Bacilli</taxon>
        <taxon>Bacillales</taxon>
        <taxon>Anoxybacillaceae</taxon>
        <taxon>Geobacillus</taxon>
    </lineage>
</organism>
<keyword evidence="3" id="KW-1185">Reference proteome</keyword>
<evidence type="ECO:0000256" key="1">
    <source>
        <dbReference type="SAM" id="SignalP"/>
    </source>
</evidence>
<reference evidence="2 3" key="1">
    <citation type="submission" date="2023-08" db="EMBL/GenBank/DDBJ databases">
        <title>Genome sequencing of the thermostable Gram positive bacteria Geobacillus proteiniphilus strain T-6.</title>
        <authorList>
            <person name="Shulami S."/>
            <person name="Shoham Y."/>
        </authorList>
    </citation>
    <scope>NUCLEOTIDE SEQUENCE [LARGE SCALE GENOMIC DNA]</scope>
    <source>
        <strain evidence="2 3">T-6</strain>
    </source>
</reference>
<protein>
    <submittedName>
        <fullName evidence="2">WD40 repeat domain-containing protein</fullName>
    </submittedName>
</protein>
<name>A0ABY9MEZ3_9BACL</name>
<feature type="signal peptide" evidence="1">
    <location>
        <begin position="1"/>
        <end position="27"/>
    </location>
</feature>
<proteinExistence type="predicted"/>
<dbReference type="PANTHER" id="PTHR40274">
    <property type="entry name" value="VIRGINIAMYCIN B LYASE"/>
    <property type="match status" value="1"/>
</dbReference>
<dbReference type="InterPro" id="IPR015943">
    <property type="entry name" value="WD40/YVTN_repeat-like_dom_sf"/>
</dbReference>
<dbReference type="Gene3D" id="2.130.10.10">
    <property type="entry name" value="YVTN repeat-like/Quinoprotein amine dehydrogenase"/>
    <property type="match status" value="1"/>
</dbReference>